<organism evidence="2 3">
    <name type="scientific">Trichinella papuae</name>
    <dbReference type="NCBI Taxonomy" id="268474"/>
    <lineage>
        <taxon>Eukaryota</taxon>
        <taxon>Metazoa</taxon>
        <taxon>Ecdysozoa</taxon>
        <taxon>Nematoda</taxon>
        <taxon>Enoplea</taxon>
        <taxon>Dorylaimia</taxon>
        <taxon>Trichinellida</taxon>
        <taxon>Trichinellidae</taxon>
        <taxon>Trichinella</taxon>
    </lineage>
</organism>
<protein>
    <submittedName>
        <fullName evidence="2">Uncharacterized protein</fullName>
    </submittedName>
</protein>
<comment type="caution">
    <text evidence="2">The sequence shown here is derived from an EMBL/GenBank/DDBJ whole genome shotgun (WGS) entry which is preliminary data.</text>
</comment>
<dbReference type="AlphaFoldDB" id="A0A0V1M2R1"/>
<keyword evidence="3" id="KW-1185">Reference proteome</keyword>
<reference evidence="2 3" key="1">
    <citation type="submission" date="2015-01" db="EMBL/GenBank/DDBJ databases">
        <title>Evolution of Trichinella species and genotypes.</title>
        <authorList>
            <person name="Korhonen P.K."/>
            <person name="Edoardo P."/>
            <person name="Giuseppe L.R."/>
            <person name="Gasser R.B."/>
        </authorList>
    </citation>
    <scope>NUCLEOTIDE SEQUENCE [LARGE SCALE GENOMIC DNA]</scope>
    <source>
        <strain evidence="2">ISS1980</strain>
    </source>
</reference>
<feature type="compositionally biased region" description="Basic and acidic residues" evidence="1">
    <location>
        <begin position="1"/>
        <end position="12"/>
    </location>
</feature>
<feature type="region of interest" description="Disordered" evidence="1">
    <location>
        <begin position="1"/>
        <end position="32"/>
    </location>
</feature>
<evidence type="ECO:0000313" key="2">
    <source>
        <dbReference type="EMBL" id="KRZ66123.1"/>
    </source>
</evidence>
<evidence type="ECO:0000256" key="1">
    <source>
        <dbReference type="SAM" id="MobiDB-lite"/>
    </source>
</evidence>
<gene>
    <name evidence="2" type="ORF">T10_9780</name>
</gene>
<dbReference type="EMBL" id="JYDO01000264">
    <property type="protein sequence ID" value="KRZ66123.1"/>
    <property type="molecule type" value="Genomic_DNA"/>
</dbReference>
<name>A0A0V1M2R1_9BILA</name>
<evidence type="ECO:0000313" key="3">
    <source>
        <dbReference type="Proteomes" id="UP000054843"/>
    </source>
</evidence>
<accession>A0A0V1M2R1</accession>
<sequence>MDERKETTDDKTATALHQQQQQQRQHSFPCTVPNRENQRQRMVHCHMLSQFVKAFKHPFAAKHHCQMKRHAKCWRATTKDDNLTALDQENMICTAYKSTPVLHRAVIEVSSDCRLKGQHSQKCSPTYFSITPKRRSLSCVDETLHHIEVLGAC</sequence>
<dbReference type="Proteomes" id="UP000054843">
    <property type="component" value="Unassembled WGS sequence"/>
</dbReference>
<proteinExistence type="predicted"/>